<accession>A0A2M7E9C3</accession>
<dbReference type="PROSITE" id="PS00409">
    <property type="entry name" value="PROKAR_NTER_METHYL"/>
    <property type="match status" value="1"/>
</dbReference>
<keyword evidence="1" id="KW-1133">Transmembrane helix</keyword>
<keyword evidence="1" id="KW-0472">Membrane</keyword>
<feature type="non-terminal residue" evidence="2">
    <location>
        <position position="44"/>
    </location>
</feature>
<dbReference type="InterPro" id="IPR012902">
    <property type="entry name" value="N_methyl_site"/>
</dbReference>
<dbReference type="SUPFAM" id="SSF54523">
    <property type="entry name" value="Pili subunits"/>
    <property type="match status" value="1"/>
</dbReference>
<gene>
    <name evidence="2" type="ORF">COS11_02820</name>
</gene>
<proteinExistence type="predicted"/>
<dbReference type="Pfam" id="PF07963">
    <property type="entry name" value="N_methyl"/>
    <property type="match status" value="1"/>
</dbReference>
<dbReference type="EMBL" id="PETL01000139">
    <property type="protein sequence ID" value="PIV64314.1"/>
    <property type="molecule type" value="Genomic_DNA"/>
</dbReference>
<reference evidence="3" key="1">
    <citation type="submission" date="2017-09" db="EMBL/GenBank/DDBJ databases">
        <title>Depth-based differentiation of microbial function through sediment-hosted aquifers and enrichment of novel symbionts in the deep terrestrial subsurface.</title>
        <authorList>
            <person name="Probst A.J."/>
            <person name="Ladd B."/>
            <person name="Jarett J.K."/>
            <person name="Geller-Mcgrath D.E."/>
            <person name="Sieber C.M.K."/>
            <person name="Emerson J.B."/>
            <person name="Anantharaman K."/>
            <person name="Thomas B.C."/>
            <person name="Malmstrom R."/>
            <person name="Stieglmeier M."/>
            <person name="Klingl A."/>
            <person name="Woyke T."/>
            <person name="Ryan C.M."/>
            <person name="Banfield J.F."/>
        </authorList>
    </citation>
    <scope>NUCLEOTIDE SEQUENCE [LARGE SCALE GENOMIC DNA]</scope>
</reference>
<name>A0A2M7E9C3_9BACT</name>
<evidence type="ECO:0000256" key="1">
    <source>
        <dbReference type="SAM" id="Phobius"/>
    </source>
</evidence>
<evidence type="ECO:0000313" key="3">
    <source>
        <dbReference type="Proteomes" id="UP000228886"/>
    </source>
</evidence>
<dbReference type="NCBIfam" id="TIGR02532">
    <property type="entry name" value="IV_pilin_GFxxxE"/>
    <property type="match status" value="1"/>
</dbReference>
<protein>
    <submittedName>
        <fullName evidence="2">Pili assembly chaperone</fullName>
    </submittedName>
</protein>
<keyword evidence="1" id="KW-0812">Transmembrane</keyword>
<evidence type="ECO:0000313" key="2">
    <source>
        <dbReference type="EMBL" id="PIV64314.1"/>
    </source>
</evidence>
<feature type="transmembrane region" description="Helical" evidence="1">
    <location>
        <begin position="6"/>
        <end position="26"/>
    </location>
</feature>
<comment type="caution">
    <text evidence="2">The sequence shown here is derived from an EMBL/GenBank/DDBJ whole genome shotgun (WGS) entry which is preliminary data.</text>
</comment>
<dbReference type="Proteomes" id="UP000228886">
    <property type="component" value="Unassembled WGS sequence"/>
</dbReference>
<dbReference type="Gene3D" id="3.30.700.10">
    <property type="entry name" value="Glycoprotein, Type 4 Pilin"/>
    <property type="match status" value="1"/>
</dbReference>
<dbReference type="InterPro" id="IPR045584">
    <property type="entry name" value="Pilin-like"/>
</dbReference>
<dbReference type="AlphaFoldDB" id="A0A2M7E9C3"/>
<organism evidence="2 3">
    <name type="scientific">bacterium (Candidatus Ratteibacteria) CG01_land_8_20_14_3_00_40_19</name>
    <dbReference type="NCBI Taxonomy" id="2014290"/>
    <lineage>
        <taxon>Bacteria</taxon>
        <taxon>Candidatus Ratteibacteria</taxon>
    </lineage>
</organism>
<sequence length="44" mass="4617">MKKKGFTLVEIMIVVAIIALLAAIAIPNLLRARLNANEGAAIGN</sequence>